<keyword evidence="2" id="KW-1185">Reference proteome</keyword>
<proteinExistence type="predicted"/>
<organism evidence="1 2">
    <name type="scientific">Laspinema palackyanum D2a</name>
    <dbReference type="NCBI Taxonomy" id="2953684"/>
    <lineage>
        <taxon>Bacteria</taxon>
        <taxon>Bacillati</taxon>
        <taxon>Cyanobacteriota</taxon>
        <taxon>Cyanophyceae</taxon>
        <taxon>Oscillatoriophycideae</taxon>
        <taxon>Oscillatoriales</taxon>
        <taxon>Laspinemataceae</taxon>
        <taxon>Laspinema</taxon>
        <taxon>Laspinema palackyanum</taxon>
    </lineage>
</organism>
<evidence type="ECO:0000313" key="2">
    <source>
        <dbReference type="Proteomes" id="UP001525890"/>
    </source>
</evidence>
<dbReference type="Proteomes" id="UP001525890">
    <property type="component" value="Unassembled WGS sequence"/>
</dbReference>
<reference evidence="1 2" key="1">
    <citation type="journal article" date="2022" name="Front. Microbiol.">
        <title>High genomic differentiation and limited gene flow indicate recent cryptic speciation within the genus Laspinema (cyanobacteria).</title>
        <authorList>
            <person name="Stanojkovic A."/>
            <person name="Skoupy S."/>
            <person name="Skaloud P."/>
            <person name="Dvorak P."/>
        </authorList>
    </citation>
    <scope>NUCLEOTIDE SEQUENCE [LARGE SCALE GENOMIC DNA]</scope>
    <source>
        <strain evidence="1 2">D2a</strain>
    </source>
</reference>
<name>A0ABT2MWN5_9CYAN</name>
<sequence>MATPKNHKRLNLVLPEWIHRGLKRLVADEGVTIQSWIEETIKSAVLEGGYATPPLNYYTLPALVLDNYKVLQEETTITEARLEAIAAGAVASEADLVRIARALDLEEEFVMGLAQQEANGGLAKAS</sequence>
<accession>A0ABT2MWN5</accession>
<comment type="caution">
    <text evidence="1">The sequence shown here is derived from an EMBL/GenBank/DDBJ whole genome shotgun (WGS) entry which is preliminary data.</text>
</comment>
<gene>
    <name evidence="1" type="ORF">NG799_22910</name>
</gene>
<dbReference type="EMBL" id="JAMXFF010000044">
    <property type="protein sequence ID" value="MCT7969170.1"/>
    <property type="molecule type" value="Genomic_DNA"/>
</dbReference>
<evidence type="ECO:0000313" key="1">
    <source>
        <dbReference type="EMBL" id="MCT7969170.1"/>
    </source>
</evidence>
<dbReference type="RefSeq" id="WP_368008644.1">
    <property type="nucleotide sequence ID" value="NZ_JAMXFF010000044.1"/>
</dbReference>
<protein>
    <submittedName>
        <fullName evidence="1">Uncharacterized protein</fullName>
    </submittedName>
</protein>